<protein>
    <recommendedName>
        <fullName evidence="3">Phage major tail protein, phi13 family</fullName>
    </recommendedName>
</protein>
<gene>
    <name evidence="1" type="ORF">ERS852470_01710</name>
</gene>
<dbReference type="EMBL" id="CYZV01000017">
    <property type="protein sequence ID" value="CUO20753.1"/>
    <property type="molecule type" value="Genomic_DNA"/>
</dbReference>
<name>A0A174D5L1_9CLOT</name>
<sequence>MPRELGVRKLTAFPLETEGAYGEAIPLKNCVSLKTTNNYKEIEYYSDCTTEHSSAILQYTEVEMVMSSNMGLKLVAELTGLEYKNGKMAGVVGSVVPQFALAYEVLMDDNTTRRRVLYNCNLRKEEHSNETESEGEEWTLSGKALPVEIQGKQYVDLWMSESEINAIVEPETKAKYKAEYEKFFKTVIMPGEPTDSP</sequence>
<dbReference type="OrthoDB" id="1930580at2"/>
<dbReference type="AlphaFoldDB" id="A0A174D5L1"/>
<evidence type="ECO:0000313" key="2">
    <source>
        <dbReference type="Proteomes" id="UP000095558"/>
    </source>
</evidence>
<evidence type="ECO:0008006" key="3">
    <source>
        <dbReference type="Google" id="ProtNLM"/>
    </source>
</evidence>
<proteinExistence type="predicted"/>
<dbReference type="RefSeq" id="WP_055276353.1">
    <property type="nucleotide sequence ID" value="NZ_CYZV01000017.1"/>
</dbReference>
<dbReference type="Proteomes" id="UP000095558">
    <property type="component" value="Unassembled WGS sequence"/>
</dbReference>
<organism evidence="1 2">
    <name type="scientific">Clostridium disporicum</name>
    <dbReference type="NCBI Taxonomy" id="84024"/>
    <lineage>
        <taxon>Bacteria</taxon>
        <taxon>Bacillati</taxon>
        <taxon>Bacillota</taxon>
        <taxon>Clostridia</taxon>
        <taxon>Eubacteriales</taxon>
        <taxon>Clostridiaceae</taxon>
        <taxon>Clostridium</taxon>
    </lineage>
</organism>
<accession>A0A174D5L1</accession>
<evidence type="ECO:0000313" key="1">
    <source>
        <dbReference type="EMBL" id="CUO20753.1"/>
    </source>
</evidence>
<reference evidence="1 2" key="1">
    <citation type="submission" date="2015-09" db="EMBL/GenBank/DDBJ databases">
        <authorList>
            <consortium name="Pathogen Informatics"/>
        </authorList>
    </citation>
    <scope>NUCLEOTIDE SEQUENCE [LARGE SCALE GENOMIC DNA]</scope>
    <source>
        <strain evidence="1 2">2789STDY5834855</strain>
    </source>
</reference>